<dbReference type="InterPro" id="IPR008258">
    <property type="entry name" value="Transglycosylase_SLT_dom_1"/>
</dbReference>
<protein>
    <recommendedName>
        <fullName evidence="3">Transglycosylase SLT domain-containing protein</fullName>
    </recommendedName>
</protein>
<dbReference type="InterPro" id="IPR023346">
    <property type="entry name" value="Lysozyme-like_dom_sf"/>
</dbReference>
<dbReference type="PROSITE" id="PS00922">
    <property type="entry name" value="TRANSGLYCOSYLASE"/>
    <property type="match status" value="1"/>
</dbReference>
<name>A0A2M7VZX5_9BACT</name>
<evidence type="ECO:0000256" key="1">
    <source>
        <dbReference type="ARBA" id="ARBA00007734"/>
    </source>
</evidence>
<comment type="similarity">
    <text evidence="1">Belongs to the transglycosylase Slt family.</text>
</comment>
<evidence type="ECO:0000259" key="3">
    <source>
        <dbReference type="Pfam" id="PF01464"/>
    </source>
</evidence>
<evidence type="ECO:0000313" key="5">
    <source>
        <dbReference type="Proteomes" id="UP000228743"/>
    </source>
</evidence>
<proteinExistence type="inferred from homology"/>
<dbReference type="Gene3D" id="1.10.530.10">
    <property type="match status" value="1"/>
</dbReference>
<dbReference type="PANTHER" id="PTHR37423">
    <property type="entry name" value="SOLUBLE LYTIC MUREIN TRANSGLYCOSYLASE-RELATED"/>
    <property type="match status" value="1"/>
</dbReference>
<dbReference type="Proteomes" id="UP000228743">
    <property type="component" value="Unassembled WGS sequence"/>
</dbReference>
<dbReference type="CDD" id="cd00254">
    <property type="entry name" value="LT-like"/>
    <property type="match status" value="1"/>
</dbReference>
<feature type="region of interest" description="Disordered" evidence="2">
    <location>
        <begin position="55"/>
        <end position="82"/>
    </location>
</feature>
<dbReference type="SUPFAM" id="SSF53955">
    <property type="entry name" value="Lysozyme-like"/>
    <property type="match status" value="1"/>
</dbReference>
<accession>A0A2M7VZX5</accession>
<dbReference type="InterPro" id="IPR000189">
    <property type="entry name" value="Transglyc_AS"/>
</dbReference>
<sequence length="313" mass="34750">MKIYIIIVAILSFCLLFPTLIVGKTEDKPAATSYVAEMKKKETVIGRKAESSYINSRKNSGAGSEDSYVAERKRKNSPVQTSYVNSQKNGVINSASSYVKNHSTQILFLSYVRRIKPKSHSAEGNVNKIRRTTMVSSPIKKIWKKVFSAKKAVISSQIDFSFNQADNEMVERWAEQQGKLHVVKRVLRKYGEAIKVLALEFGIDFRIIVAICAHESGGYPDVTSSAKAKGLMQLKPSTAATYGLPDSLIYDPQLNLRAGTRHFKSMLNLFGNIKDAIYAYGWGQGAARTGLDAGIKADELRGVQEVLYLIQVQ</sequence>
<dbReference type="AlphaFoldDB" id="A0A2M7VZX5"/>
<evidence type="ECO:0000256" key="2">
    <source>
        <dbReference type="SAM" id="MobiDB-lite"/>
    </source>
</evidence>
<dbReference type="GO" id="GO:0000270">
    <property type="term" value="P:peptidoglycan metabolic process"/>
    <property type="evidence" value="ECO:0007669"/>
    <property type="project" value="InterPro"/>
</dbReference>
<dbReference type="PANTHER" id="PTHR37423:SF2">
    <property type="entry name" value="MEMBRANE-BOUND LYTIC MUREIN TRANSGLYCOSYLASE C"/>
    <property type="match status" value="1"/>
</dbReference>
<organism evidence="4 5">
    <name type="scientific">Candidatus Falkowbacteria bacterium CG_4_10_14_0_2_um_filter_41_15</name>
    <dbReference type="NCBI Taxonomy" id="1974554"/>
    <lineage>
        <taxon>Bacteria</taxon>
        <taxon>Candidatus Falkowiibacteriota</taxon>
    </lineage>
</organism>
<gene>
    <name evidence="4" type="ORF">COX68_00920</name>
</gene>
<feature type="domain" description="Transglycosylase SLT" evidence="3">
    <location>
        <begin position="194"/>
        <end position="288"/>
    </location>
</feature>
<dbReference type="GO" id="GO:0016020">
    <property type="term" value="C:membrane"/>
    <property type="evidence" value="ECO:0007669"/>
    <property type="project" value="InterPro"/>
</dbReference>
<dbReference type="EMBL" id="PFPX01000019">
    <property type="protein sequence ID" value="PJA10284.1"/>
    <property type="molecule type" value="Genomic_DNA"/>
</dbReference>
<evidence type="ECO:0000313" key="4">
    <source>
        <dbReference type="EMBL" id="PJA10284.1"/>
    </source>
</evidence>
<comment type="caution">
    <text evidence="4">The sequence shown here is derived from an EMBL/GenBank/DDBJ whole genome shotgun (WGS) entry which is preliminary data.</text>
</comment>
<dbReference type="GO" id="GO:0008933">
    <property type="term" value="F:peptidoglycan lytic transglycosylase activity"/>
    <property type="evidence" value="ECO:0007669"/>
    <property type="project" value="InterPro"/>
</dbReference>
<dbReference type="Pfam" id="PF01464">
    <property type="entry name" value="SLT"/>
    <property type="match status" value="1"/>
</dbReference>
<reference evidence="5" key="1">
    <citation type="submission" date="2017-09" db="EMBL/GenBank/DDBJ databases">
        <title>Depth-based differentiation of microbial function through sediment-hosted aquifers and enrichment of novel symbionts in the deep terrestrial subsurface.</title>
        <authorList>
            <person name="Probst A.J."/>
            <person name="Ladd B."/>
            <person name="Jarett J.K."/>
            <person name="Geller-Mcgrath D.E."/>
            <person name="Sieber C.M.K."/>
            <person name="Emerson J.B."/>
            <person name="Anantharaman K."/>
            <person name="Thomas B.C."/>
            <person name="Malmstrom R."/>
            <person name="Stieglmeier M."/>
            <person name="Klingl A."/>
            <person name="Woyke T."/>
            <person name="Ryan C.M."/>
            <person name="Banfield J.F."/>
        </authorList>
    </citation>
    <scope>NUCLEOTIDE SEQUENCE [LARGE SCALE GENOMIC DNA]</scope>
</reference>